<comment type="caution">
    <text evidence="1">The sequence shown here is derived from an EMBL/GenBank/DDBJ whole genome shotgun (WGS) entry which is preliminary data.</text>
</comment>
<evidence type="ECO:0000313" key="1">
    <source>
        <dbReference type="EMBL" id="CAI2184777.1"/>
    </source>
</evidence>
<evidence type="ECO:0000313" key="2">
    <source>
        <dbReference type="Proteomes" id="UP001153678"/>
    </source>
</evidence>
<organism evidence="1 2">
    <name type="scientific">Funneliformis geosporum</name>
    <dbReference type="NCBI Taxonomy" id="1117311"/>
    <lineage>
        <taxon>Eukaryota</taxon>
        <taxon>Fungi</taxon>
        <taxon>Fungi incertae sedis</taxon>
        <taxon>Mucoromycota</taxon>
        <taxon>Glomeromycotina</taxon>
        <taxon>Glomeromycetes</taxon>
        <taxon>Glomerales</taxon>
        <taxon>Glomeraceae</taxon>
        <taxon>Funneliformis</taxon>
    </lineage>
</organism>
<dbReference type="EMBL" id="CAMKVN010003458">
    <property type="protein sequence ID" value="CAI2184777.1"/>
    <property type="molecule type" value="Genomic_DNA"/>
</dbReference>
<accession>A0A9W4SX28</accession>
<sequence length="52" mass="5848">VLAHASCLHSYIRNFSIFGEYGGKGVLFNVEMNICDIQGALLKLHIFFVFIT</sequence>
<proteinExistence type="predicted"/>
<keyword evidence="2" id="KW-1185">Reference proteome</keyword>
<name>A0A9W4SX28_9GLOM</name>
<gene>
    <name evidence="1" type="ORF">FWILDA_LOCUS11745</name>
</gene>
<reference evidence="1" key="1">
    <citation type="submission" date="2022-08" db="EMBL/GenBank/DDBJ databases">
        <authorList>
            <person name="Kallberg Y."/>
            <person name="Tangrot J."/>
            <person name="Rosling A."/>
        </authorList>
    </citation>
    <scope>NUCLEOTIDE SEQUENCE</scope>
    <source>
        <strain evidence="1">Wild A</strain>
    </source>
</reference>
<dbReference type="AlphaFoldDB" id="A0A9W4SX28"/>
<protein>
    <submittedName>
        <fullName evidence="1">3622_t:CDS:1</fullName>
    </submittedName>
</protein>
<feature type="non-terminal residue" evidence="1">
    <location>
        <position position="52"/>
    </location>
</feature>
<dbReference type="Proteomes" id="UP001153678">
    <property type="component" value="Unassembled WGS sequence"/>
</dbReference>